<dbReference type="PANTHER" id="PTHR35694">
    <property type="entry name" value="DENEDDYLASE"/>
    <property type="match status" value="1"/>
</dbReference>
<accession>A0AAW1XJA6</accession>
<dbReference type="EMBL" id="JBEDUW010000003">
    <property type="protein sequence ID" value="KAK9936460.1"/>
    <property type="molecule type" value="Genomic_DNA"/>
</dbReference>
<proteinExistence type="predicted"/>
<protein>
    <submittedName>
        <fullName evidence="1">Uncharacterized protein</fullName>
    </submittedName>
</protein>
<comment type="caution">
    <text evidence="1">The sequence shown here is derived from an EMBL/GenBank/DDBJ whole genome shotgun (WGS) entry which is preliminary data.</text>
</comment>
<organism evidence="1 2">
    <name type="scientific">Rubus argutus</name>
    <name type="common">Southern blackberry</name>
    <dbReference type="NCBI Taxonomy" id="59490"/>
    <lineage>
        <taxon>Eukaryota</taxon>
        <taxon>Viridiplantae</taxon>
        <taxon>Streptophyta</taxon>
        <taxon>Embryophyta</taxon>
        <taxon>Tracheophyta</taxon>
        <taxon>Spermatophyta</taxon>
        <taxon>Magnoliopsida</taxon>
        <taxon>eudicotyledons</taxon>
        <taxon>Gunneridae</taxon>
        <taxon>Pentapetalae</taxon>
        <taxon>rosids</taxon>
        <taxon>fabids</taxon>
        <taxon>Rosales</taxon>
        <taxon>Rosaceae</taxon>
        <taxon>Rosoideae</taxon>
        <taxon>Rosoideae incertae sedis</taxon>
        <taxon>Rubus</taxon>
    </lineage>
</organism>
<name>A0AAW1XJA6_RUBAR</name>
<dbReference type="Proteomes" id="UP001457282">
    <property type="component" value="Unassembled WGS sequence"/>
</dbReference>
<evidence type="ECO:0000313" key="2">
    <source>
        <dbReference type="Proteomes" id="UP001457282"/>
    </source>
</evidence>
<gene>
    <name evidence="1" type="ORF">M0R45_013301</name>
</gene>
<evidence type="ECO:0000313" key="1">
    <source>
        <dbReference type="EMBL" id="KAK9936460.1"/>
    </source>
</evidence>
<reference evidence="1 2" key="1">
    <citation type="journal article" date="2023" name="G3 (Bethesda)">
        <title>A chromosome-length genome assembly and annotation of blackberry (Rubus argutus, cv. 'Hillquist').</title>
        <authorList>
            <person name="Bruna T."/>
            <person name="Aryal R."/>
            <person name="Dudchenko O."/>
            <person name="Sargent D.J."/>
            <person name="Mead D."/>
            <person name="Buti M."/>
            <person name="Cavallini A."/>
            <person name="Hytonen T."/>
            <person name="Andres J."/>
            <person name="Pham M."/>
            <person name="Weisz D."/>
            <person name="Mascagni F."/>
            <person name="Usai G."/>
            <person name="Natali L."/>
            <person name="Bassil N."/>
            <person name="Fernandez G.E."/>
            <person name="Lomsadze A."/>
            <person name="Armour M."/>
            <person name="Olukolu B."/>
            <person name="Poorten T."/>
            <person name="Britton C."/>
            <person name="Davik J."/>
            <person name="Ashrafi H."/>
            <person name="Aiden E.L."/>
            <person name="Borodovsky M."/>
            <person name="Worthington M."/>
        </authorList>
    </citation>
    <scope>NUCLEOTIDE SEQUENCE [LARGE SCALE GENOMIC DNA]</scope>
    <source>
        <strain evidence="1">PI 553951</strain>
    </source>
</reference>
<sequence>MASVHSLFLHPPLVSVRPRQSLFPIALNNSRTLRFTLACSSSPKSAPVTEQEVLRAISESAEKSLPCVRTYENELARLGLVGAVDFQQALTAAAADGGQAADEHIREGIPAMVVETLFPGNSDPHSTISTRLFLPARKVKEKAGRLRSSITEDMRSTTTSKNILSMTFRQVVLELLWTYQLVVFRPGTERNMKDLENPREQVPACFTLSSSDERVLSVLAEVVCISALQNTEKQFLEDYAGKTSSNLLHWFQKPRRTVSKDSSVVIYKLFEDEIVENAKSLLEHFNSTKNSFKSVKAKSKYYWWTPSALSKLEKIGGPEFSSWTSEYVPAYKLQIDANQHKDVKFEGWRKCGENSWEVLLTHSQMVGLADIIDMYYEDLYTLPDKELSCGVTANSANLSYKKTGSFLLKLLSVTFASGILLVAICVLGQFGSPYLHKGGKYLGERRSIPSTEVDSALNQCTDAVKLEAFCESVVKKIKDSLGWPGAITLEPNVGAWTGKVPDYLRMAVEDNSNIEGMSTNPSPLDKIDEDLKASAQDIASYQVVLSTDARIVGFQPLSRAAVNNWAANPLAKELYGGRKLSPGLTEPGLKVQHPDEVAVLELLMSVKPDAYFALARPVR</sequence>
<dbReference type="AlphaFoldDB" id="A0AAW1XJA6"/>
<dbReference type="PANTHER" id="PTHR35694:SF1">
    <property type="entry name" value="DENEDDYLASE"/>
    <property type="match status" value="1"/>
</dbReference>
<keyword evidence="2" id="KW-1185">Reference proteome</keyword>